<evidence type="ECO:0000313" key="2">
    <source>
        <dbReference type="Proteomes" id="UP000219452"/>
    </source>
</evidence>
<protein>
    <submittedName>
        <fullName evidence="1">Uncharacterized protein</fullName>
    </submittedName>
</protein>
<gene>
    <name evidence="1" type="ORF">SAMN06269250_2606</name>
</gene>
<organism evidence="1 2">
    <name type="scientific">Spirosoma fluviale</name>
    <dbReference type="NCBI Taxonomy" id="1597977"/>
    <lineage>
        <taxon>Bacteria</taxon>
        <taxon>Pseudomonadati</taxon>
        <taxon>Bacteroidota</taxon>
        <taxon>Cytophagia</taxon>
        <taxon>Cytophagales</taxon>
        <taxon>Cytophagaceae</taxon>
        <taxon>Spirosoma</taxon>
    </lineage>
</organism>
<dbReference type="AlphaFoldDB" id="A0A286FYH0"/>
<proteinExistence type="predicted"/>
<dbReference type="Proteomes" id="UP000219452">
    <property type="component" value="Unassembled WGS sequence"/>
</dbReference>
<evidence type="ECO:0000313" key="1">
    <source>
        <dbReference type="EMBL" id="SOD88315.1"/>
    </source>
</evidence>
<dbReference type="EMBL" id="OCNH01000002">
    <property type="protein sequence ID" value="SOD88315.1"/>
    <property type="molecule type" value="Genomic_DNA"/>
</dbReference>
<name>A0A286FYH0_9BACT</name>
<reference evidence="2" key="1">
    <citation type="submission" date="2017-09" db="EMBL/GenBank/DDBJ databases">
        <authorList>
            <person name="Varghese N."/>
            <person name="Submissions S."/>
        </authorList>
    </citation>
    <scope>NUCLEOTIDE SEQUENCE [LARGE SCALE GENOMIC DNA]</scope>
    <source>
        <strain evidence="2">DSM 29961</strain>
    </source>
</reference>
<dbReference type="RefSeq" id="WP_245877827.1">
    <property type="nucleotide sequence ID" value="NZ_OCNH01000002.1"/>
</dbReference>
<keyword evidence="2" id="KW-1185">Reference proteome</keyword>
<accession>A0A286FYH0</accession>
<sequence length="183" mass="20689">MFEITIFPDEINQLDKTIWVISSGKMVISRITACFQHKVRSTFGYPIAKNIFDHRAMNQEESAISFGYEASEEEIQKVILAWAQATEAFHYRFAKLDRIITTLQAMGRRHTPANRARLNRLIELRQHMGDVMMTLLLDMSGSKPGKSAQLSKSGQLHSHASLLDELNRKIDAELLGVSTVAQA</sequence>